<gene>
    <name evidence="2" type="ORF">M422DRAFT_56168</name>
</gene>
<proteinExistence type="predicted"/>
<reference evidence="2 3" key="1">
    <citation type="submission" date="2014-06" db="EMBL/GenBank/DDBJ databases">
        <title>Evolutionary Origins and Diversification of the Mycorrhizal Mutualists.</title>
        <authorList>
            <consortium name="DOE Joint Genome Institute"/>
            <consortium name="Mycorrhizal Genomics Consortium"/>
            <person name="Kohler A."/>
            <person name="Kuo A."/>
            <person name="Nagy L.G."/>
            <person name="Floudas D."/>
            <person name="Copeland A."/>
            <person name="Barry K.W."/>
            <person name="Cichocki N."/>
            <person name="Veneault-Fourrey C."/>
            <person name="LaButti K."/>
            <person name="Lindquist E.A."/>
            <person name="Lipzen A."/>
            <person name="Lundell T."/>
            <person name="Morin E."/>
            <person name="Murat C."/>
            <person name="Riley R."/>
            <person name="Ohm R."/>
            <person name="Sun H."/>
            <person name="Tunlid A."/>
            <person name="Henrissat B."/>
            <person name="Grigoriev I.V."/>
            <person name="Hibbett D.S."/>
            <person name="Martin F."/>
        </authorList>
    </citation>
    <scope>NUCLEOTIDE SEQUENCE [LARGE SCALE GENOMIC DNA]</scope>
    <source>
        <strain evidence="2 3">SS14</strain>
    </source>
</reference>
<sequence length="110" mass="12291">MAPPLRGHPFPMPATLDPTNDDTIPFLSKSNRIRPPNYASTPADFQIYMDIRPALMKGGILWRLAVEAVSPEGVLGASYDYWNKEAFTLASEGAYYTHEFTEEVNVVWGV</sequence>
<dbReference type="HOGENOM" id="CLU_2172693_0_0_1"/>
<accession>A0A0C9TT27</accession>
<evidence type="ECO:0000313" key="3">
    <source>
        <dbReference type="Proteomes" id="UP000054279"/>
    </source>
</evidence>
<organism evidence="2 3">
    <name type="scientific">Sphaerobolus stellatus (strain SS14)</name>
    <dbReference type="NCBI Taxonomy" id="990650"/>
    <lineage>
        <taxon>Eukaryota</taxon>
        <taxon>Fungi</taxon>
        <taxon>Dikarya</taxon>
        <taxon>Basidiomycota</taxon>
        <taxon>Agaricomycotina</taxon>
        <taxon>Agaricomycetes</taxon>
        <taxon>Phallomycetidae</taxon>
        <taxon>Geastrales</taxon>
        <taxon>Sphaerobolaceae</taxon>
        <taxon>Sphaerobolus</taxon>
    </lineage>
</organism>
<evidence type="ECO:0000313" key="2">
    <source>
        <dbReference type="EMBL" id="KIJ24989.1"/>
    </source>
</evidence>
<dbReference type="OrthoDB" id="3270336at2759"/>
<keyword evidence="3" id="KW-1185">Reference proteome</keyword>
<dbReference type="Proteomes" id="UP000054279">
    <property type="component" value="Unassembled WGS sequence"/>
</dbReference>
<feature type="region of interest" description="Disordered" evidence="1">
    <location>
        <begin position="1"/>
        <end position="21"/>
    </location>
</feature>
<name>A0A0C9TT27_SPHS4</name>
<dbReference type="AlphaFoldDB" id="A0A0C9TT27"/>
<protein>
    <submittedName>
        <fullName evidence="2">Unplaced genomic scaffold SPHSTscaffold_367, whole genome shotgun sequence</fullName>
    </submittedName>
</protein>
<dbReference type="EMBL" id="KN837442">
    <property type="protein sequence ID" value="KIJ24989.1"/>
    <property type="molecule type" value="Genomic_DNA"/>
</dbReference>
<evidence type="ECO:0000256" key="1">
    <source>
        <dbReference type="SAM" id="MobiDB-lite"/>
    </source>
</evidence>